<feature type="region of interest" description="Disordered" evidence="10">
    <location>
        <begin position="211"/>
        <end position="231"/>
    </location>
</feature>
<evidence type="ECO:0000256" key="5">
    <source>
        <dbReference type="ARBA" id="ARBA00022729"/>
    </source>
</evidence>
<dbReference type="AlphaFoldDB" id="A0A0A1T6S3"/>
<keyword evidence="7" id="KW-0862">Zinc</keyword>
<dbReference type="InterPro" id="IPR024079">
    <property type="entry name" value="MetalloPept_cat_dom_sf"/>
</dbReference>
<organism evidence="13 14">
    <name type="scientific">[Torrubiella] hemipterigena</name>
    <dbReference type="NCBI Taxonomy" id="1531966"/>
    <lineage>
        <taxon>Eukaryota</taxon>
        <taxon>Fungi</taxon>
        <taxon>Dikarya</taxon>
        <taxon>Ascomycota</taxon>
        <taxon>Pezizomycotina</taxon>
        <taxon>Sordariomycetes</taxon>
        <taxon>Hypocreomycetidae</taxon>
        <taxon>Hypocreales</taxon>
        <taxon>Clavicipitaceae</taxon>
        <taxon>Clavicipitaceae incertae sedis</taxon>
        <taxon>'Torrubiella' clade</taxon>
    </lineage>
</organism>
<keyword evidence="9" id="KW-1015">Disulfide bond</keyword>
<feature type="domain" description="Peptidase M43 pregnancy-associated plasma-A" evidence="12">
    <location>
        <begin position="187"/>
        <end position="267"/>
    </location>
</feature>
<dbReference type="HOGENOM" id="CLU_048726_0_0_1"/>
<evidence type="ECO:0000313" key="13">
    <source>
        <dbReference type="EMBL" id="CEJ81044.1"/>
    </source>
</evidence>
<dbReference type="SUPFAM" id="SSF55486">
    <property type="entry name" value="Metalloproteases ('zincins'), catalytic domain"/>
    <property type="match status" value="1"/>
</dbReference>
<evidence type="ECO:0000256" key="11">
    <source>
        <dbReference type="SAM" id="SignalP"/>
    </source>
</evidence>
<keyword evidence="4" id="KW-0479">Metal-binding</keyword>
<dbReference type="PANTHER" id="PTHR47466:SF1">
    <property type="entry name" value="METALLOPROTEASE MEP1 (AFU_ORTHOLOGUE AFUA_1G07730)-RELATED"/>
    <property type="match status" value="1"/>
</dbReference>
<reference evidence="13 14" key="1">
    <citation type="journal article" date="2015" name="Genome Announc.">
        <title>Draft Genome Sequence and Gene Annotation of the Entomopathogenic Fungus Verticillium hemipterigenum.</title>
        <authorList>
            <person name="Horn F."/>
            <person name="Habel A."/>
            <person name="Scharf D.H."/>
            <person name="Dworschak J."/>
            <person name="Brakhage A.A."/>
            <person name="Guthke R."/>
            <person name="Hertweck C."/>
            <person name="Linde J."/>
        </authorList>
    </citation>
    <scope>NUCLEOTIDE SEQUENCE [LARGE SCALE GENOMIC DNA]</scope>
</reference>
<evidence type="ECO:0000256" key="4">
    <source>
        <dbReference type="ARBA" id="ARBA00022723"/>
    </source>
</evidence>
<dbReference type="GO" id="GO:0046872">
    <property type="term" value="F:metal ion binding"/>
    <property type="evidence" value="ECO:0007669"/>
    <property type="project" value="UniProtKB-KW"/>
</dbReference>
<evidence type="ECO:0000256" key="6">
    <source>
        <dbReference type="ARBA" id="ARBA00022801"/>
    </source>
</evidence>
<dbReference type="CDD" id="cd04275">
    <property type="entry name" value="ZnMc_pappalysin_like"/>
    <property type="match status" value="1"/>
</dbReference>
<evidence type="ECO:0000259" key="12">
    <source>
        <dbReference type="Pfam" id="PF05572"/>
    </source>
</evidence>
<keyword evidence="8" id="KW-0482">Metalloprotease</keyword>
<dbReference type="Gene3D" id="3.40.390.10">
    <property type="entry name" value="Collagenase (Catalytic Domain)"/>
    <property type="match status" value="1"/>
</dbReference>
<evidence type="ECO:0000256" key="10">
    <source>
        <dbReference type="SAM" id="MobiDB-lite"/>
    </source>
</evidence>
<keyword evidence="5 11" id="KW-0732">Signal</keyword>
<name>A0A0A1T6S3_9HYPO</name>
<feature type="signal peptide" evidence="11">
    <location>
        <begin position="1"/>
        <end position="18"/>
    </location>
</feature>
<dbReference type="Proteomes" id="UP000039046">
    <property type="component" value="Unassembled WGS sequence"/>
</dbReference>
<keyword evidence="14" id="KW-1185">Reference proteome</keyword>
<gene>
    <name evidence="13" type="ORF">VHEMI01196</name>
</gene>
<evidence type="ECO:0000256" key="7">
    <source>
        <dbReference type="ARBA" id="ARBA00022833"/>
    </source>
</evidence>
<dbReference type="PANTHER" id="PTHR47466">
    <property type="match status" value="1"/>
</dbReference>
<comment type="similarity">
    <text evidence="2">Belongs to the peptidase M43B family.</text>
</comment>
<dbReference type="MEROPS" id="M43.008"/>
<proteinExistence type="inferred from homology"/>
<evidence type="ECO:0000313" key="14">
    <source>
        <dbReference type="Proteomes" id="UP000039046"/>
    </source>
</evidence>
<keyword evidence="3" id="KW-0645">Protease</keyword>
<dbReference type="GO" id="GO:0008237">
    <property type="term" value="F:metallopeptidase activity"/>
    <property type="evidence" value="ECO:0007669"/>
    <property type="project" value="UniProtKB-KW"/>
</dbReference>
<accession>A0A0A1T6S3</accession>
<evidence type="ECO:0000256" key="2">
    <source>
        <dbReference type="ARBA" id="ARBA00008721"/>
    </source>
</evidence>
<evidence type="ECO:0000256" key="1">
    <source>
        <dbReference type="ARBA" id="ARBA00003174"/>
    </source>
</evidence>
<keyword evidence="6" id="KW-0378">Hydrolase</keyword>
<dbReference type="GO" id="GO:0006508">
    <property type="term" value="P:proteolysis"/>
    <property type="evidence" value="ECO:0007669"/>
    <property type="project" value="UniProtKB-KW"/>
</dbReference>
<evidence type="ECO:0000256" key="8">
    <source>
        <dbReference type="ARBA" id="ARBA00023049"/>
    </source>
</evidence>
<evidence type="ECO:0000256" key="9">
    <source>
        <dbReference type="ARBA" id="ARBA00023157"/>
    </source>
</evidence>
<protein>
    <recommendedName>
        <fullName evidence="12">Peptidase M43 pregnancy-associated plasma-A domain-containing protein</fullName>
    </recommendedName>
</protein>
<dbReference type="InterPro" id="IPR008754">
    <property type="entry name" value="Peptidase_M43"/>
</dbReference>
<feature type="chain" id="PRO_5001978943" description="Peptidase M43 pregnancy-associated plasma-A domain-containing protein" evidence="11">
    <location>
        <begin position="19"/>
        <end position="276"/>
    </location>
</feature>
<sequence>MGNLSLLLLGAWVTAAGAATTPSTSGGMPCLSHRPSSQQLQSFDNLIFAQDYKNITSSVVIDTYVHIVASDNSERGGYLSAQTIEQQMKVLSDDFSSTGFSFRLIDTDYTINSNWAAGNDDLGMKQSLRKGQYSTLNLYYLGNVASKFSGFCTYPVQVSRDPATFYRDGCVQGAWTVPGRGTRFSLGRITTHEVGHWLFLIHTFEGGCNGGDQVDDTPAEASPASGCPEGRDTCSAPGVDPIHNHMDYTDDSCRTEFTRGQITRMQRSWEAYRQGK</sequence>
<comment type="function">
    <text evidence="1">Secreted metalloproteinase that allows assimilation of proteinaceous substrates.</text>
</comment>
<evidence type="ECO:0000256" key="3">
    <source>
        <dbReference type="ARBA" id="ARBA00022670"/>
    </source>
</evidence>
<dbReference type="OrthoDB" id="536211at2759"/>
<dbReference type="Pfam" id="PF05572">
    <property type="entry name" value="Peptidase_M43"/>
    <property type="match status" value="1"/>
</dbReference>
<dbReference type="EMBL" id="CDHN01000001">
    <property type="protein sequence ID" value="CEJ81044.1"/>
    <property type="molecule type" value="Genomic_DNA"/>
</dbReference>